<keyword evidence="1" id="KW-0472">Membrane</keyword>
<keyword evidence="1" id="KW-0812">Transmembrane</keyword>
<dbReference type="InterPro" id="IPR029069">
    <property type="entry name" value="HotDog_dom_sf"/>
</dbReference>
<dbReference type="Proteomes" id="UP000295662">
    <property type="component" value="Unassembled WGS sequence"/>
</dbReference>
<keyword evidence="4" id="KW-1185">Reference proteome</keyword>
<evidence type="ECO:0000313" key="3">
    <source>
        <dbReference type="EMBL" id="TDU81127.1"/>
    </source>
</evidence>
<gene>
    <name evidence="3" type="ORF">EI77_00429</name>
</gene>
<feature type="domain" description="Thioesterase putative" evidence="2">
    <location>
        <begin position="12"/>
        <end position="146"/>
    </location>
</feature>
<evidence type="ECO:0000259" key="2">
    <source>
        <dbReference type="Pfam" id="PF09500"/>
    </source>
</evidence>
<dbReference type="InterPro" id="IPR012660">
    <property type="entry name" value="YiiD_C"/>
</dbReference>
<dbReference type="RefSeq" id="WP_133793107.1">
    <property type="nucleotide sequence ID" value="NZ_SOCA01000001.1"/>
</dbReference>
<dbReference type="OrthoDB" id="572024at2"/>
<dbReference type="Pfam" id="PF09500">
    <property type="entry name" value="YiiD_C"/>
    <property type="match status" value="1"/>
</dbReference>
<comment type="caution">
    <text evidence="3">The sequence shown here is derived from an EMBL/GenBank/DDBJ whole genome shotgun (WGS) entry which is preliminary data.</text>
</comment>
<protein>
    <submittedName>
        <fullName evidence="3">Thioesterase domain-containing protein</fullName>
    </submittedName>
</protein>
<name>A0A4R7SSE1_9BACT</name>
<sequence>MSAAFLHETELFLHQQIPLTHAMGVRVESYDEKQLVLTAPLEPNHNHLGTAFGGSLSALATLAGYSLLWLLLGDRSAHIVIRESAIRYRHPVTRTLRAICHHPDPAALSAFRTIFEETGKARLTLQVTIEEDERTCVEFTGEFVALK</sequence>
<proteinExistence type="predicted"/>
<evidence type="ECO:0000313" key="4">
    <source>
        <dbReference type="Proteomes" id="UP000295662"/>
    </source>
</evidence>
<dbReference type="EMBL" id="SOCA01000001">
    <property type="protein sequence ID" value="TDU81127.1"/>
    <property type="molecule type" value="Genomic_DNA"/>
</dbReference>
<dbReference type="NCBIfam" id="TIGR02447">
    <property type="entry name" value="yiiD_Cterm"/>
    <property type="match status" value="1"/>
</dbReference>
<dbReference type="Gene3D" id="3.10.129.10">
    <property type="entry name" value="Hotdog Thioesterase"/>
    <property type="match status" value="1"/>
</dbReference>
<accession>A0A4R7SSE1</accession>
<keyword evidence="1" id="KW-1133">Transmembrane helix</keyword>
<dbReference type="AlphaFoldDB" id="A0A4R7SSE1"/>
<feature type="transmembrane region" description="Helical" evidence="1">
    <location>
        <begin position="51"/>
        <end position="72"/>
    </location>
</feature>
<organism evidence="3 4">
    <name type="scientific">Prosthecobacter fusiformis</name>
    <dbReference type="NCBI Taxonomy" id="48464"/>
    <lineage>
        <taxon>Bacteria</taxon>
        <taxon>Pseudomonadati</taxon>
        <taxon>Verrucomicrobiota</taxon>
        <taxon>Verrucomicrobiia</taxon>
        <taxon>Verrucomicrobiales</taxon>
        <taxon>Verrucomicrobiaceae</taxon>
        <taxon>Prosthecobacter</taxon>
    </lineage>
</organism>
<evidence type="ECO:0000256" key="1">
    <source>
        <dbReference type="SAM" id="Phobius"/>
    </source>
</evidence>
<dbReference type="SUPFAM" id="SSF54637">
    <property type="entry name" value="Thioesterase/thiol ester dehydrase-isomerase"/>
    <property type="match status" value="1"/>
</dbReference>
<reference evidence="3 4" key="1">
    <citation type="submission" date="2019-03" db="EMBL/GenBank/DDBJ databases">
        <title>Genomic Encyclopedia of Archaeal and Bacterial Type Strains, Phase II (KMG-II): from individual species to whole genera.</title>
        <authorList>
            <person name="Goeker M."/>
        </authorList>
    </citation>
    <scope>NUCLEOTIDE SEQUENCE [LARGE SCALE GENOMIC DNA]</scope>
    <source>
        <strain evidence="3 4">ATCC 25309</strain>
    </source>
</reference>